<proteinExistence type="predicted"/>
<gene>
    <name evidence="1" type="ORF">S01H1_17351</name>
</gene>
<evidence type="ECO:0000313" key="1">
    <source>
        <dbReference type="EMBL" id="GAF71239.1"/>
    </source>
</evidence>
<organism evidence="1">
    <name type="scientific">marine sediment metagenome</name>
    <dbReference type="NCBI Taxonomy" id="412755"/>
    <lineage>
        <taxon>unclassified sequences</taxon>
        <taxon>metagenomes</taxon>
        <taxon>ecological metagenomes</taxon>
    </lineage>
</organism>
<feature type="non-terminal residue" evidence="1">
    <location>
        <position position="1"/>
    </location>
</feature>
<dbReference type="AlphaFoldDB" id="X0RQV5"/>
<name>X0RQV5_9ZZZZ</name>
<comment type="caution">
    <text evidence="1">The sequence shown here is derived from an EMBL/GenBank/DDBJ whole genome shotgun (WGS) entry which is preliminary data.</text>
</comment>
<accession>X0RQV5</accession>
<reference evidence="1" key="1">
    <citation type="journal article" date="2014" name="Front. Microbiol.">
        <title>High frequency of phylogenetically diverse reductive dehalogenase-homologous genes in deep subseafloor sedimentary metagenomes.</title>
        <authorList>
            <person name="Kawai M."/>
            <person name="Futagami T."/>
            <person name="Toyoda A."/>
            <person name="Takaki Y."/>
            <person name="Nishi S."/>
            <person name="Hori S."/>
            <person name="Arai W."/>
            <person name="Tsubouchi T."/>
            <person name="Morono Y."/>
            <person name="Uchiyama I."/>
            <person name="Ito T."/>
            <person name="Fujiyama A."/>
            <person name="Inagaki F."/>
            <person name="Takami H."/>
        </authorList>
    </citation>
    <scope>NUCLEOTIDE SEQUENCE</scope>
    <source>
        <strain evidence="1">Expedition CK06-06</strain>
    </source>
</reference>
<dbReference type="EMBL" id="BARS01009196">
    <property type="protein sequence ID" value="GAF71239.1"/>
    <property type="molecule type" value="Genomic_DNA"/>
</dbReference>
<protein>
    <submittedName>
        <fullName evidence="1">Uncharacterized protein</fullName>
    </submittedName>
</protein>
<sequence length="33" mass="3544">VNAYLEQLARGMLTPEQALAGLTEDLNKVLSGK</sequence>